<evidence type="ECO:0000313" key="6">
    <source>
        <dbReference type="Proteomes" id="UP000000214"/>
    </source>
</evidence>
<dbReference type="CDD" id="cd06267">
    <property type="entry name" value="PBP1_LacI_sugar_binding-like"/>
    <property type="match status" value="1"/>
</dbReference>
<dbReference type="STRING" id="1171373.PACID_03700"/>
<gene>
    <name evidence="5" type="ordered locus">PACID_03700</name>
</gene>
<keyword evidence="2" id="KW-0238">DNA-binding</keyword>
<dbReference type="InterPro" id="IPR000843">
    <property type="entry name" value="HTH_LacI"/>
</dbReference>
<dbReference type="PANTHER" id="PTHR30146:SF147">
    <property type="entry name" value="HTH-TYPE TRANSCRIPTIONAL REGULATOR DEGA"/>
    <property type="match status" value="1"/>
</dbReference>
<dbReference type="Gene3D" id="1.10.260.40">
    <property type="entry name" value="lambda repressor-like DNA-binding domains"/>
    <property type="match status" value="1"/>
</dbReference>
<evidence type="ECO:0000259" key="4">
    <source>
        <dbReference type="PROSITE" id="PS50932"/>
    </source>
</evidence>
<dbReference type="Pfam" id="PF13377">
    <property type="entry name" value="Peripla_BP_3"/>
    <property type="match status" value="1"/>
</dbReference>
<dbReference type="InterPro" id="IPR028082">
    <property type="entry name" value="Peripla_BP_I"/>
</dbReference>
<protein>
    <submittedName>
        <fullName evidence="5">Transcriptional regulator, LacI family</fullName>
    </submittedName>
</protein>
<reference evidence="5 6" key="1">
    <citation type="journal article" date="2012" name="BMC Genomics">
        <title>The genome sequence of Propionibacterium acidipropionici provides insights into its biotechnological and industrial potential.</title>
        <authorList>
            <person name="Parizzi L.P."/>
            <person name="Grassi M.C."/>
            <person name="Llerena L.A."/>
            <person name="Carazzolle M.F."/>
            <person name="Queiroz V.L."/>
            <person name="Lunardi I."/>
            <person name="Zeidler A.F."/>
            <person name="Teixeira P.J."/>
            <person name="Mieczkowski P."/>
            <person name="Rincones J."/>
            <person name="Pereira G.A."/>
        </authorList>
    </citation>
    <scope>NUCLEOTIDE SEQUENCE [LARGE SCALE GENOMIC DNA]</scope>
    <source>
        <strain evidence="6">ATCC 4875 / DSM 20272 / JCM 6432 / NBRC 12425 / NCIMB 8070</strain>
    </source>
</reference>
<dbReference type="eggNOG" id="COG1609">
    <property type="taxonomic scope" value="Bacteria"/>
</dbReference>
<dbReference type="SUPFAM" id="SSF53822">
    <property type="entry name" value="Periplasmic binding protein-like I"/>
    <property type="match status" value="1"/>
</dbReference>
<dbReference type="AlphaFoldDB" id="K7RTI9"/>
<feature type="domain" description="HTH lacI-type" evidence="4">
    <location>
        <begin position="2"/>
        <end position="56"/>
    </location>
</feature>
<dbReference type="RefSeq" id="WP_015069135.1">
    <property type="nucleotide sequence ID" value="NC_019395.1"/>
</dbReference>
<organism evidence="5 6">
    <name type="scientific">Acidipropionibacterium acidipropionici (strain ATCC 4875 / DSM 20272 / JCM 6432 / NBRC 12425 / NCIMB 8070 / 4)</name>
    <name type="common">Propionibacterium acidipropionici</name>
    <dbReference type="NCBI Taxonomy" id="1171373"/>
    <lineage>
        <taxon>Bacteria</taxon>
        <taxon>Bacillati</taxon>
        <taxon>Actinomycetota</taxon>
        <taxon>Actinomycetes</taxon>
        <taxon>Propionibacteriales</taxon>
        <taxon>Propionibacteriaceae</taxon>
        <taxon>Acidipropionibacterium</taxon>
    </lineage>
</organism>
<accession>K7RTI9</accession>
<dbReference type="Gene3D" id="3.40.50.2300">
    <property type="match status" value="2"/>
</dbReference>
<dbReference type="PRINTS" id="PR00036">
    <property type="entry name" value="HTHLACI"/>
</dbReference>
<dbReference type="SMART" id="SM00354">
    <property type="entry name" value="HTH_LACI"/>
    <property type="match status" value="1"/>
</dbReference>
<dbReference type="HOGENOM" id="CLU_037628_6_0_11"/>
<dbReference type="Pfam" id="PF00356">
    <property type="entry name" value="LacI"/>
    <property type="match status" value="1"/>
</dbReference>
<dbReference type="KEGG" id="pbo:PACID_03700"/>
<dbReference type="GeneID" id="88084059"/>
<dbReference type="CDD" id="cd01392">
    <property type="entry name" value="HTH_LacI"/>
    <property type="match status" value="1"/>
</dbReference>
<evidence type="ECO:0000256" key="2">
    <source>
        <dbReference type="ARBA" id="ARBA00023125"/>
    </source>
</evidence>
<dbReference type="GO" id="GO:0000976">
    <property type="term" value="F:transcription cis-regulatory region binding"/>
    <property type="evidence" value="ECO:0007669"/>
    <property type="project" value="TreeGrafter"/>
</dbReference>
<evidence type="ECO:0000256" key="3">
    <source>
        <dbReference type="ARBA" id="ARBA00023163"/>
    </source>
</evidence>
<evidence type="ECO:0000256" key="1">
    <source>
        <dbReference type="ARBA" id="ARBA00023015"/>
    </source>
</evidence>
<dbReference type="InterPro" id="IPR010982">
    <property type="entry name" value="Lambda_DNA-bd_dom_sf"/>
</dbReference>
<sequence length="333" mass="34909">MVTLHDVARAAGVSISTVSRALSAPDKVAEATRRRVTAVVQELGYTPNRAASLLRSGRTGSVGLVVPDLENPYFASLAKGVQSRAQEAGMSVLIADSDENPRHEPELLSQLVQQTDGVLLAAPRDLAADFGVMDGTPAILINAEHPDLASVSVDYEEAMVRAVAHLWALGHTRIAYVGGPTRSRSDGQRRAGLKLAGDQYDGLEILDLGAFSPKVEGGEAAADLALGSGATATIAYNDLVAVGLLRILVRRGADVPAQMSVMGCDDTLASQLATPALTTMYVDIRGAGEAAVNMFLELSGRTPGKGRVSDLAEHRTLPVQLVVRDSTAAPRRA</sequence>
<dbReference type="PROSITE" id="PS50932">
    <property type="entry name" value="HTH_LACI_2"/>
    <property type="match status" value="1"/>
</dbReference>
<dbReference type="SUPFAM" id="SSF47413">
    <property type="entry name" value="lambda repressor-like DNA-binding domains"/>
    <property type="match status" value="1"/>
</dbReference>
<dbReference type="GO" id="GO:0003700">
    <property type="term" value="F:DNA-binding transcription factor activity"/>
    <property type="evidence" value="ECO:0007669"/>
    <property type="project" value="TreeGrafter"/>
</dbReference>
<dbReference type="Proteomes" id="UP000000214">
    <property type="component" value="Chromosome"/>
</dbReference>
<dbReference type="PANTHER" id="PTHR30146">
    <property type="entry name" value="LACI-RELATED TRANSCRIPTIONAL REPRESSOR"/>
    <property type="match status" value="1"/>
</dbReference>
<dbReference type="PATRIC" id="fig|1171373.8.peg.371"/>
<dbReference type="EMBL" id="CP003493">
    <property type="protein sequence ID" value="AFV88218.1"/>
    <property type="molecule type" value="Genomic_DNA"/>
</dbReference>
<keyword evidence="1" id="KW-0805">Transcription regulation</keyword>
<dbReference type="InterPro" id="IPR046335">
    <property type="entry name" value="LacI/GalR-like_sensor"/>
</dbReference>
<proteinExistence type="predicted"/>
<name>K7RTI9_ACIA4</name>
<evidence type="ECO:0000313" key="5">
    <source>
        <dbReference type="EMBL" id="AFV88218.1"/>
    </source>
</evidence>
<keyword evidence="3" id="KW-0804">Transcription</keyword>
<dbReference type="PROSITE" id="PS00356">
    <property type="entry name" value="HTH_LACI_1"/>
    <property type="match status" value="1"/>
</dbReference>